<dbReference type="PANTHER" id="PTHR30203">
    <property type="entry name" value="OUTER MEMBRANE CATION EFFLUX PROTEIN"/>
    <property type="match status" value="1"/>
</dbReference>
<evidence type="ECO:0008006" key="5">
    <source>
        <dbReference type="Google" id="ProtNLM"/>
    </source>
</evidence>
<evidence type="ECO:0000313" key="3">
    <source>
        <dbReference type="EMBL" id="AOV18296.1"/>
    </source>
</evidence>
<gene>
    <name evidence="3" type="ORF">BJI67_15590</name>
</gene>
<dbReference type="Proteomes" id="UP000095342">
    <property type="component" value="Chromosome"/>
</dbReference>
<feature type="chain" id="PRO_5009109838" description="Transporter" evidence="2">
    <location>
        <begin position="20"/>
        <end position="198"/>
    </location>
</feature>
<dbReference type="Pfam" id="PF02321">
    <property type="entry name" value="OEP"/>
    <property type="match status" value="1"/>
</dbReference>
<keyword evidence="4" id="KW-1185">Reference proteome</keyword>
<dbReference type="PANTHER" id="PTHR30203:SF30">
    <property type="entry name" value="OUTER MEMBRANE PROTEIN-RELATED"/>
    <property type="match status" value="1"/>
</dbReference>
<dbReference type="RefSeq" id="WP_070073824.1">
    <property type="nucleotide sequence ID" value="NZ_CP017448.1"/>
</dbReference>
<dbReference type="InterPro" id="IPR010131">
    <property type="entry name" value="MdtP/NodT-like"/>
</dbReference>
<evidence type="ECO:0000313" key="4">
    <source>
        <dbReference type="Proteomes" id="UP000095342"/>
    </source>
</evidence>
<name>A0A1D8KBI4_9GAMM</name>
<dbReference type="KEGG" id="aaeo:BJI67_15590"/>
<accession>A0A1D8KBI4</accession>
<organism evidence="3 4">
    <name type="scientific">Acidihalobacter aeolianus</name>
    <dbReference type="NCBI Taxonomy" id="2792603"/>
    <lineage>
        <taxon>Bacteria</taxon>
        <taxon>Pseudomonadati</taxon>
        <taxon>Pseudomonadota</taxon>
        <taxon>Gammaproteobacteria</taxon>
        <taxon>Chromatiales</taxon>
        <taxon>Ectothiorhodospiraceae</taxon>
        <taxon>Acidihalobacter</taxon>
    </lineage>
</organism>
<dbReference type="Gene3D" id="1.20.1600.10">
    <property type="entry name" value="Outer membrane efflux proteins (OEP)"/>
    <property type="match status" value="1"/>
</dbReference>
<protein>
    <recommendedName>
        <fullName evidence="5">Transporter</fullName>
    </recommendedName>
</protein>
<evidence type="ECO:0000256" key="2">
    <source>
        <dbReference type="SAM" id="SignalP"/>
    </source>
</evidence>
<evidence type="ECO:0000256" key="1">
    <source>
        <dbReference type="ARBA" id="ARBA00007613"/>
    </source>
</evidence>
<sequence length="198" mass="20904">MPLALWGLFCPTVVIAAQAQSTLSLSKVLQVIGAQSPQILAAQAEGQQAKDRVGQARAAWFGSVDVYALSQHYNDPRLTRPITYPPNVANYPFASDQFGYGVNVSLPLDFSLKIAAEVDAARAGAQAARWNADDARLHALLNGAALYRDLQALDGRLAALGSQLTALTASVNVAKAGVRAGTFSKLKRLRVEAALAGC</sequence>
<comment type="similarity">
    <text evidence="1">Belongs to the outer membrane factor (OMF) (TC 1.B.17) family.</text>
</comment>
<dbReference type="GO" id="GO:0015562">
    <property type="term" value="F:efflux transmembrane transporter activity"/>
    <property type="evidence" value="ECO:0007669"/>
    <property type="project" value="InterPro"/>
</dbReference>
<keyword evidence="2" id="KW-0732">Signal</keyword>
<feature type="signal peptide" evidence="2">
    <location>
        <begin position="1"/>
        <end position="19"/>
    </location>
</feature>
<dbReference type="AlphaFoldDB" id="A0A1D8KBI4"/>
<proteinExistence type="inferred from homology"/>
<dbReference type="InterPro" id="IPR003423">
    <property type="entry name" value="OMP_efflux"/>
</dbReference>
<dbReference type="EMBL" id="CP017448">
    <property type="protein sequence ID" value="AOV18296.1"/>
    <property type="molecule type" value="Genomic_DNA"/>
</dbReference>
<dbReference type="SUPFAM" id="SSF56954">
    <property type="entry name" value="Outer membrane efflux proteins (OEP)"/>
    <property type="match status" value="1"/>
</dbReference>
<reference evidence="3 4" key="1">
    <citation type="submission" date="2016-09" db="EMBL/GenBank/DDBJ databases">
        <title>Acidihalobacter prosperus V6 (DSM14174).</title>
        <authorList>
            <person name="Khaleque H.N."/>
            <person name="Ramsay J.P."/>
            <person name="Murphy R.J.T."/>
            <person name="Kaksonen A.H."/>
            <person name="Boxall N.J."/>
            <person name="Watkin E.L.J."/>
        </authorList>
    </citation>
    <scope>NUCLEOTIDE SEQUENCE [LARGE SCALE GENOMIC DNA]</scope>
    <source>
        <strain evidence="3 4">V6</strain>
    </source>
</reference>